<evidence type="ECO:0000313" key="3">
    <source>
        <dbReference type="Proteomes" id="UP001589607"/>
    </source>
</evidence>
<dbReference type="SUPFAM" id="SSF111126">
    <property type="entry name" value="Ligand-binding domain in the NO signalling and Golgi transport"/>
    <property type="match status" value="1"/>
</dbReference>
<accession>A0ABV5GM68</accession>
<dbReference type="Pfam" id="PF07700">
    <property type="entry name" value="HNOB"/>
    <property type="match status" value="1"/>
</dbReference>
<dbReference type="RefSeq" id="WP_236457642.1">
    <property type="nucleotide sequence ID" value="NZ_CBCSGE010000013.1"/>
</dbReference>
<dbReference type="Gene3D" id="3.90.1520.10">
    <property type="entry name" value="H-NOX domain"/>
    <property type="match status" value="1"/>
</dbReference>
<dbReference type="InterPro" id="IPR024096">
    <property type="entry name" value="NO_sig/Golgi_transp_ligand-bd"/>
</dbReference>
<reference evidence="2 3" key="1">
    <citation type="submission" date="2024-09" db="EMBL/GenBank/DDBJ databases">
        <authorList>
            <person name="Sun Q."/>
            <person name="Mori K."/>
        </authorList>
    </citation>
    <scope>NUCLEOTIDE SEQUENCE [LARGE SCALE GENOMIC DNA]</scope>
    <source>
        <strain evidence="2 3">CECT 7955</strain>
    </source>
</reference>
<dbReference type="InterPro" id="IPR011644">
    <property type="entry name" value="Heme_NO-bd"/>
</dbReference>
<dbReference type="InterPro" id="IPR038158">
    <property type="entry name" value="H-NOX_domain_sf"/>
</dbReference>
<feature type="domain" description="Heme NO-binding" evidence="1">
    <location>
        <begin position="2"/>
        <end position="157"/>
    </location>
</feature>
<keyword evidence="3" id="KW-1185">Reference proteome</keyword>
<dbReference type="Proteomes" id="UP001589607">
    <property type="component" value="Unassembled WGS sequence"/>
</dbReference>
<proteinExistence type="predicted"/>
<sequence length="176" mass="20075">MNRAIQELVVENHGEDTWDIILRKSSVNVDYFISAEPYEDAITFKLAKATSEEIGVSLEQTLVALGEWWVIKTTSKNYPGLMSSGGENLKDFLLNLPNFHNRIMLMYPKLTPPEFKISNITSNSIHLHYFSKREGLQEFVRGLLLGIGKLYNSPIDVDLLQTRLDGSSHEIFKVSW</sequence>
<dbReference type="PANTHER" id="PTHR45655:SF13">
    <property type="entry name" value="SOLUBLE GUANYLATE CYCLASE GCY-32-RELATED"/>
    <property type="match status" value="1"/>
</dbReference>
<comment type="caution">
    <text evidence="2">The sequence shown here is derived from an EMBL/GenBank/DDBJ whole genome shotgun (WGS) entry which is preliminary data.</text>
</comment>
<name>A0ABV5GM68_9FLAO</name>
<dbReference type="PANTHER" id="PTHR45655">
    <property type="entry name" value="GUANYLATE CYCLASE SOLUBLE SUBUNIT BETA-2"/>
    <property type="match status" value="1"/>
</dbReference>
<protein>
    <submittedName>
        <fullName evidence="2">Heme NO-binding domain-containing protein</fullName>
    </submittedName>
</protein>
<evidence type="ECO:0000313" key="2">
    <source>
        <dbReference type="EMBL" id="MFB9096091.1"/>
    </source>
</evidence>
<gene>
    <name evidence="2" type="ORF">ACFFVF_06165</name>
</gene>
<organism evidence="2 3">
    <name type="scientific">Flavobacterium jumunjinense</name>
    <dbReference type="NCBI Taxonomy" id="998845"/>
    <lineage>
        <taxon>Bacteria</taxon>
        <taxon>Pseudomonadati</taxon>
        <taxon>Bacteroidota</taxon>
        <taxon>Flavobacteriia</taxon>
        <taxon>Flavobacteriales</taxon>
        <taxon>Flavobacteriaceae</taxon>
        <taxon>Flavobacterium</taxon>
    </lineage>
</organism>
<evidence type="ECO:0000259" key="1">
    <source>
        <dbReference type="Pfam" id="PF07700"/>
    </source>
</evidence>
<dbReference type="EMBL" id="JBHMEY010000013">
    <property type="protein sequence ID" value="MFB9096091.1"/>
    <property type="molecule type" value="Genomic_DNA"/>
</dbReference>